<dbReference type="STRING" id="999552.METH_05460"/>
<organism evidence="1 2">
    <name type="scientific">Leisingera methylohalidivorans DSM 14336</name>
    <dbReference type="NCBI Taxonomy" id="999552"/>
    <lineage>
        <taxon>Bacteria</taxon>
        <taxon>Pseudomonadati</taxon>
        <taxon>Pseudomonadota</taxon>
        <taxon>Alphaproteobacteria</taxon>
        <taxon>Rhodobacterales</taxon>
        <taxon>Roseobacteraceae</taxon>
        <taxon>Leisingera</taxon>
    </lineage>
</organism>
<keyword evidence="2" id="KW-1185">Reference proteome</keyword>
<dbReference type="AlphaFoldDB" id="V9VY83"/>
<proteinExistence type="predicted"/>
<dbReference type="Proteomes" id="UP000018780">
    <property type="component" value="Chromosome"/>
</dbReference>
<dbReference type="PATRIC" id="fig|999552.6.peg.1097"/>
<protein>
    <recommendedName>
        <fullName evidence="3">Strictosidine synthase conserved region domain-containing protein</fullName>
    </recommendedName>
</protein>
<dbReference type="EMBL" id="CP006773">
    <property type="protein sequence ID" value="AHD02903.1"/>
    <property type="molecule type" value="Genomic_DNA"/>
</dbReference>
<dbReference type="RefSeq" id="WP_024089379.1">
    <property type="nucleotide sequence ID" value="NC_023135.1"/>
</dbReference>
<sequence length="121" mass="13322">MRDRAGRREVFLNSLPGYPGNLEAQGGGTYWLAFASPRLPPEKLMPYPFLRNPIWRLGPLVRPAPVHRGMLMQFDGQANILRTLQDPDGRLGVTTGGKSAGGRLNVMTLGSPWFARLPLAP</sequence>
<evidence type="ECO:0008006" key="3">
    <source>
        <dbReference type="Google" id="ProtNLM"/>
    </source>
</evidence>
<name>V9VY83_9RHOB</name>
<dbReference type="HOGENOM" id="CLU_2035161_0_0_5"/>
<evidence type="ECO:0000313" key="2">
    <source>
        <dbReference type="Proteomes" id="UP000018780"/>
    </source>
</evidence>
<dbReference type="KEGG" id="lmd:METH_05460"/>
<accession>V9VY83</accession>
<evidence type="ECO:0000313" key="1">
    <source>
        <dbReference type="EMBL" id="AHD02903.1"/>
    </source>
</evidence>
<gene>
    <name evidence="1" type="ORF">METH_05460</name>
</gene>
<reference evidence="1 2" key="1">
    <citation type="submission" date="2013-09" db="EMBL/GenBank/DDBJ databases">
        <authorList>
            <consortium name="DOE Joint Genome Institute"/>
            <person name="Klenk H.-P."/>
            <person name="Huntemann M."/>
            <person name="Han J."/>
            <person name="Chen A."/>
            <person name="Kyrpides N."/>
            <person name="Mavromatis K."/>
            <person name="Markowitz V."/>
            <person name="Palaniappan K."/>
            <person name="Ivanova N."/>
            <person name="Schaumberg A."/>
            <person name="Pati A."/>
            <person name="Liolios K."/>
            <person name="Nordberg H.P."/>
            <person name="Cantor M.N."/>
            <person name="Hua S.X."/>
            <person name="Woyke T."/>
        </authorList>
    </citation>
    <scope>NUCLEOTIDE SEQUENCE [LARGE SCALE GENOMIC DNA]</scope>
    <source>
        <strain evidence="1 2">DSM 14336</strain>
    </source>
</reference>